<dbReference type="InterPro" id="IPR036390">
    <property type="entry name" value="WH_DNA-bd_sf"/>
</dbReference>
<dbReference type="InterPro" id="IPR036388">
    <property type="entry name" value="WH-like_DNA-bd_sf"/>
</dbReference>
<dbReference type="InterPro" id="IPR058163">
    <property type="entry name" value="LysR-type_TF_proteobact-type"/>
</dbReference>
<dbReference type="GO" id="GO:0006351">
    <property type="term" value="P:DNA-templated transcription"/>
    <property type="evidence" value="ECO:0007669"/>
    <property type="project" value="TreeGrafter"/>
</dbReference>
<dbReference type="FunFam" id="1.10.10.10:FF:000001">
    <property type="entry name" value="LysR family transcriptional regulator"/>
    <property type="match status" value="1"/>
</dbReference>
<evidence type="ECO:0000256" key="3">
    <source>
        <dbReference type="ARBA" id="ARBA00023125"/>
    </source>
</evidence>
<protein>
    <submittedName>
        <fullName evidence="6">LysR family transcriptional regulator</fullName>
    </submittedName>
</protein>
<accession>A0A1E5DZJ5</accession>
<dbReference type="OrthoDB" id="9786526at2"/>
<evidence type="ECO:0000256" key="2">
    <source>
        <dbReference type="ARBA" id="ARBA00023015"/>
    </source>
</evidence>
<evidence type="ECO:0000256" key="1">
    <source>
        <dbReference type="ARBA" id="ARBA00009437"/>
    </source>
</evidence>
<dbReference type="PROSITE" id="PS50931">
    <property type="entry name" value="HTH_LYSR"/>
    <property type="match status" value="1"/>
</dbReference>
<dbReference type="GO" id="GO:0043565">
    <property type="term" value="F:sequence-specific DNA binding"/>
    <property type="evidence" value="ECO:0007669"/>
    <property type="project" value="TreeGrafter"/>
</dbReference>
<dbReference type="SUPFAM" id="SSF46785">
    <property type="entry name" value="Winged helix' DNA-binding domain"/>
    <property type="match status" value="1"/>
</dbReference>
<proteinExistence type="inferred from homology"/>
<dbReference type="EMBL" id="AJYK02000093">
    <property type="protein sequence ID" value="OEF23414.1"/>
    <property type="molecule type" value="Genomic_DNA"/>
</dbReference>
<feature type="domain" description="HTH lysR-type" evidence="5">
    <location>
        <begin position="2"/>
        <end position="59"/>
    </location>
</feature>
<reference evidence="6 7" key="1">
    <citation type="journal article" date="2012" name="Science">
        <title>Ecological populations of bacteria act as socially cohesive units of antibiotic production and resistance.</title>
        <authorList>
            <person name="Cordero O.X."/>
            <person name="Wildschutte H."/>
            <person name="Kirkup B."/>
            <person name="Proehl S."/>
            <person name="Ngo L."/>
            <person name="Hussain F."/>
            <person name="Le Roux F."/>
            <person name="Mincer T."/>
            <person name="Polz M.F."/>
        </authorList>
    </citation>
    <scope>NUCLEOTIDE SEQUENCE [LARGE SCALE GENOMIC DNA]</scope>
    <source>
        <strain evidence="6 7">1S-45</strain>
    </source>
</reference>
<keyword evidence="4" id="KW-0804">Transcription</keyword>
<dbReference type="Gene3D" id="1.10.10.10">
    <property type="entry name" value="Winged helix-like DNA-binding domain superfamily/Winged helix DNA-binding domain"/>
    <property type="match status" value="1"/>
</dbReference>
<name>A0A1E5DZJ5_9VIBR</name>
<dbReference type="RefSeq" id="WP_017024096.1">
    <property type="nucleotide sequence ID" value="NZ_AJYK02000093.1"/>
</dbReference>
<dbReference type="Pfam" id="PF00126">
    <property type="entry name" value="HTH_1"/>
    <property type="match status" value="1"/>
</dbReference>
<dbReference type="GO" id="GO:0003700">
    <property type="term" value="F:DNA-binding transcription factor activity"/>
    <property type="evidence" value="ECO:0007669"/>
    <property type="project" value="InterPro"/>
</dbReference>
<keyword evidence="2" id="KW-0805">Transcription regulation</keyword>
<keyword evidence="7" id="KW-1185">Reference proteome</keyword>
<comment type="similarity">
    <text evidence="1">Belongs to the LysR transcriptional regulatory family.</text>
</comment>
<dbReference type="InterPro" id="IPR000847">
    <property type="entry name" value="LysR_HTH_N"/>
</dbReference>
<dbReference type="AlphaFoldDB" id="A0A1E5DZJ5"/>
<dbReference type="PANTHER" id="PTHR30537:SF20">
    <property type="entry name" value="TRANSCRIPTIONAL REGULATORY PROTEIN"/>
    <property type="match status" value="1"/>
</dbReference>
<keyword evidence="3" id="KW-0238">DNA-binding</keyword>
<evidence type="ECO:0000259" key="5">
    <source>
        <dbReference type="PROSITE" id="PS50931"/>
    </source>
</evidence>
<dbReference type="STRING" id="1188252.A1QC_12125"/>
<dbReference type="Proteomes" id="UP000094070">
    <property type="component" value="Unassembled WGS sequence"/>
</dbReference>
<dbReference type="PANTHER" id="PTHR30537">
    <property type="entry name" value="HTH-TYPE TRANSCRIPTIONAL REGULATOR"/>
    <property type="match status" value="1"/>
</dbReference>
<dbReference type="SUPFAM" id="SSF53850">
    <property type="entry name" value="Periplasmic binding protein-like II"/>
    <property type="match status" value="1"/>
</dbReference>
<dbReference type="InterPro" id="IPR005119">
    <property type="entry name" value="LysR_subst-bd"/>
</dbReference>
<evidence type="ECO:0000313" key="6">
    <source>
        <dbReference type="EMBL" id="OEF23414.1"/>
    </source>
</evidence>
<evidence type="ECO:0000256" key="4">
    <source>
        <dbReference type="ARBA" id="ARBA00023163"/>
    </source>
</evidence>
<dbReference type="eggNOG" id="COG0583">
    <property type="taxonomic scope" value="Bacteria"/>
</dbReference>
<organism evidence="6 7">
    <name type="scientific">Vibrio rumoiensis 1S-45</name>
    <dbReference type="NCBI Taxonomy" id="1188252"/>
    <lineage>
        <taxon>Bacteria</taxon>
        <taxon>Pseudomonadati</taxon>
        <taxon>Pseudomonadota</taxon>
        <taxon>Gammaproteobacteria</taxon>
        <taxon>Vibrionales</taxon>
        <taxon>Vibrionaceae</taxon>
        <taxon>Vibrio</taxon>
    </lineage>
</organism>
<gene>
    <name evidence="6" type="ORF">A1QC_12125</name>
</gene>
<comment type="caution">
    <text evidence="6">The sequence shown here is derived from an EMBL/GenBank/DDBJ whole genome shotgun (WGS) entry which is preliminary data.</text>
</comment>
<dbReference type="Pfam" id="PF03466">
    <property type="entry name" value="LysR_substrate"/>
    <property type="match status" value="1"/>
</dbReference>
<sequence length="295" mass="32924">MIKTEDLMAFLAVAESESFSKASVKEGIQIATLSRAIARLEKQLDTTLFNRTTRKLVMTEEGVVFKGYVQKALNTLELGQQHLLSHQTEPVGKLRVDSAFPFMINQLAQVLPEFKQQYPKVELELTTNDTVVDLLENKVDVAIRIGDLKDSTLHARALGQSPLVLVASPDYLQANGTPTHSGQLSEHSLIGFSHASHLNNWYLKEPNNAINFELKASSGEVIKQLCVNGMGITALSYYMIHRELNDGSLVEVLPNAIHHPNRRESIQAVYYKQSALASRISLFLDFIQDKLILEP</sequence>
<dbReference type="Gene3D" id="3.40.190.10">
    <property type="entry name" value="Periplasmic binding protein-like II"/>
    <property type="match status" value="2"/>
</dbReference>
<evidence type="ECO:0000313" key="7">
    <source>
        <dbReference type="Proteomes" id="UP000094070"/>
    </source>
</evidence>